<evidence type="ECO:0000313" key="2">
    <source>
        <dbReference type="EMBL" id="EAI8858939.1"/>
    </source>
</evidence>
<reference evidence="2 3" key="1">
    <citation type="submission" date="2018-06" db="EMBL/GenBank/DDBJ databases">
        <authorList>
            <consortium name="PulseNet: The National Subtyping Network for Foodborne Disease Surveillance"/>
            <person name="Tarr C.L."/>
            <person name="Trees E."/>
            <person name="Katz L.S."/>
            <person name="Carleton-Romer H.A."/>
            <person name="Stroika S."/>
            <person name="Kucerova Z."/>
            <person name="Roache K.F."/>
            <person name="Sabol A.L."/>
            <person name="Besser J."/>
            <person name="Gerner-Smidt P."/>
        </authorList>
    </citation>
    <scope>NUCLEOTIDE SEQUENCE [LARGE SCALE GENOMIC DNA]</scope>
    <source>
        <strain evidence="2 3">PNUSAC001503</strain>
    </source>
</reference>
<accession>A0A825BCB3</accession>
<dbReference type="InterPro" id="IPR044925">
    <property type="entry name" value="His-Me_finger_sf"/>
</dbReference>
<dbReference type="SUPFAM" id="SSF54060">
    <property type="entry name" value="His-Me finger endonucleases"/>
    <property type="match status" value="1"/>
</dbReference>
<organism evidence="2 3">
    <name type="scientific">Campylobacter fetus</name>
    <dbReference type="NCBI Taxonomy" id="196"/>
    <lineage>
        <taxon>Bacteria</taxon>
        <taxon>Pseudomonadati</taxon>
        <taxon>Campylobacterota</taxon>
        <taxon>Epsilonproteobacteria</taxon>
        <taxon>Campylobacterales</taxon>
        <taxon>Campylobacteraceae</taxon>
        <taxon>Campylobacter</taxon>
    </lineage>
</organism>
<keyword evidence="3" id="KW-1185">Reference proteome</keyword>
<evidence type="ECO:0000313" key="3">
    <source>
        <dbReference type="Proteomes" id="UP000535509"/>
    </source>
</evidence>
<feature type="domain" description="HNH nuclease" evidence="1">
    <location>
        <begin position="57"/>
        <end position="102"/>
    </location>
</feature>
<dbReference type="EMBL" id="AABTCC010000008">
    <property type="protein sequence ID" value="EAI8858939.1"/>
    <property type="molecule type" value="Genomic_DNA"/>
</dbReference>
<dbReference type="GO" id="GO:0004519">
    <property type="term" value="F:endonuclease activity"/>
    <property type="evidence" value="ECO:0007669"/>
    <property type="project" value="UniProtKB-KW"/>
</dbReference>
<dbReference type="InterPro" id="IPR003615">
    <property type="entry name" value="HNH_nuc"/>
</dbReference>
<name>A0A825BCB3_CAMFE</name>
<gene>
    <name evidence="2" type="ORF">CX802_03620</name>
</gene>
<evidence type="ECO:0000259" key="1">
    <source>
        <dbReference type="Pfam" id="PF13392"/>
    </source>
</evidence>
<protein>
    <submittedName>
        <fullName evidence="2">HNH endonuclease</fullName>
    </submittedName>
</protein>
<dbReference type="AlphaFoldDB" id="A0A825BCB3"/>
<sequence>MSVKLHQHPIYEDYFYNEDTHEIYREYLDQVIKPSIHSSGYYVFMAEDFVESTKKSYRLHRFIMECLLGREIKEGYVINHIDGDKGNNLPSNLEEVTISRNTKHAYENNLNGKYDLWDTFNYAKILIADKYYNYFTRENIKKFLRINRKLKKSLSKI</sequence>
<dbReference type="Proteomes" id="UP000535509">
    <property type="component" value="Unassembled WGS sequence"/>
</dbReference>
<keyword evidence="2" id="KW-0255">Endonuclease</keyword>
<dbReference type="Gene3D" id="3.90.75.20">
    <property type="match status" value="1"/>
</dbReference>
<keyword evidence="2" id="KW-0378">Hydrolase</keyword>
<proteinExistence type="predicted"/>
<dbReference type="Pfam" id="PF13392">
    <property type="entry name" value="HNH_3"/>
    <property type="match status" value="1"/>
</dbReference>
<comment type="caution">
    <text evidence="2">The sequence shown here is derived from an EMBL/GenBank/DDBJ whole genome shotgun (WGS) entry which is preliminary data.</text>
</comment>
<keyword evidence="2" id="KW-0540">Nuclease</keyword>